<evidence type="ECO:0000313" key="2">
    <source>
        <dbReference type="EMBL" id="EAW25666.1"/>
    </source>
</evidence>
<dbReference type="RefSeq" id="XP_001267563.1">
    <property type="nucleotide sequence ID" value="XM_001267562.1"/>
</dbReference>
<keyword evidence="3" id="KW-1185">Reference proteome</keyword>
<feature type="region of interest" description="Disordered" evidence="1">
    <location>
        <begin position="1"/>
        <end position="20"/>
    </location>
</feature>
<dbReference type="HOGENOM" id="CLU_912448_0_0_1"/>
<evidence type="ECO:0000256" key="1">
    <source>
        <dbReference type="SAM" id="MobiDB-lite"/>
    </source>
</evidence>
<gene>
    <name evidence="2" type="ORF">NFIA_044850</name>
</gene>
<dbReference type="EMBL" id="DS027684">
    <property type="protein sequence ID" value="EAW25666.1"/>
    <property type="molecule type" value="Genomic_DNA"/>
</dbReference>
<proteinExistence type="predicted"/>
<dbReference type="AlphaFoldDB" id="A1CV89"/>
<dbReference type="GeneID" id="4594271"/>
<dbReference type="VEuPathDB" id="FungiDB:NFIA_044850"/>
<evidence type="ECO:0000313" key="3">
    <source>
        <dbReference type="Proteomes" id="UP000006702"/>
    </source>
</evidence>
<dbReference type="KEGG" id="nfi:NFIA_044850"/>
<accession>A1CV89</accession>
<reference evidence="3" key="1">
    <citation type="journal article" date="2008" name="PLoS Genet.">
        <title>Genomic islands in the pathogenic filamentous fungus Aspergillus fumigatus.</title>
        <authorList>
            <person name="Fedorova N.D."/>
            <person name="Khaldi N."/>
            <person name="Joardar V.S."/>
            <person name="Maiti R."/>
            <person name="Amedeo P."/>
            <person name="Anderson M.J."/>
            <person name="Crabtree J."/>
            <person name="Silva J.C."/>
            <person name="Badger J.H."/>
            <person name="Albarraq A."/>
            <person name="Angiuoli S."/>
            <person name="Bussey H."/>
            <person name="Bowyer P."/>
            <person name="Cotty P.J."/>
            <person name="Dyer P.S."/>
            <person name="Egan A."/>
            <person name="Galens K."/>
            <person name="Fraser-Liggett C.M."/>
            <person name="Haas B.J."/>
            <person name="Inman J.M."/>
            <person name="Kent R."/>
            <person name="Lemieux S."/>
            <person name="Malavazi I."/>
            <person name="Orvis J."/>
            <person name="Roemer T."/>
            <person name="Ronning C.M."/>
            <person name="Sundaram J.P."/>
            <person name="Sutton G."/>
            <person name="Turner G."/>
            <person name="Venter J.C."/>
            <person name="White O.R."/>
            <person name="Whitty B.R."/>
            <person name="Youngman P."/>
            <person name="Wolfe K.H."/>
            <person name="Goldman G.H."/>
            <person name="Wortman J.R."/>
            <person name="Jiang B."/>
            <person name="Denning D.W."/>
            <person name="Nierman W.C."/>
        </authorList>
    </citation>
    <scope>NUCLEOTIDE SEQUENCE [LARGE SCALE GENOMIC DNA]</scope>
    <source>
        <strain evidence="3">ATCC 1020 / DSM 3700 / CBS 544.65 / FGSC A1164 / JCM 1740 / NRRL 181 / WB 181</strain>
    </source>
</reference>
<sequence length="305" mass="34662">MSAVAKSEHEECEASVDHHDAISYQDSERSIFDGGWEPDAAQPELTDLVFEMRELNKCIKLGLARLQAQEHAADKEKDLQRQERVWREYELNSRLEGMPQGLHDLPHLTGEHLESISRYFLAILGGSTELIDLKRKNDTWSDYCRNPDVFSGLAVVLNPTPQTHKSPTRTGVEVNTIERGDSRPIEVPIVKATLLQKAKEKWLASVSGVTVALQSYSDNIKWQRVTWDFRDSSVCAASVSLYYEDNRSKKGEWLLQHTSRILLSSQNRENLSFSVSAGQPADNLHISYNVYLPSWDLPPVKTQVW</sequence>
<protein>
    <submittedName>
        <fullName evidence="2">Uncharacterized protein</fullName>
    </submittedName>
</protein>
<organism evidence="2 3">
    <name type="scientific">Neosartorya fischeri (strain ATCC 1020 / DSM 3700 / CBS 544.65 / FGSC A1164 / JCM 1740 / NRRL 181 / WB 181)</name>
    <name type="common">Aspergillus fischerianus</name>
    <dbReference type="NCBI Taxonomy" id="331117"/>
    <lineage>
        <taxon>Eukaryota</taxon>
        <taxon>Fungi</taxon>
        <taxon>Dikarya</taxon>
        <taxon>Ascomycota</taxon>
        <taxon>Pezizomycotina</taxon>
        <taxon>Eurotiomycetes</taxon>
        <taxon>Eurotiomycetidae</taxon>
        <taxon>Eurotiales</taxon>
        <taxon>Aspergillaceae</taxon>
        <taxon>Aspergillus</taxon>
        <taxon>Aspergillus subgen. Fumigati</taxon>
    </lineage>
</organism>
<name>A1CV89_NEOFI</name>
<dbReference type="Proteomes" id="UP000006702">
    <property type="component" value="Unassembled WGS sequence"/>
</dbReference>